<dbReference type="Gene3D" id="1.20.5.1180">
    <property type="entry name" value="Geminin coiled-coil domain"/>
    <property type="match status" value="1"/>
</dbReference>
<evidence type="ECO:0000313" key="13">
    <source>
        <dbReference type="Proteomes" id="UP001152622"/>
    </source>
</evidence>
<dbReference type="PANTHER" id="PTHR31838:SF1">
    <property type="entry name" value="CENTROSOMAL PROTEIN OF 55 KDA"/>
    <property type="match status" value="1"/>
</dbReference>
<dbReference type="Gene3D" id="1.20.5.990">
    <property type="entry name" value="Nemo cc2-lz domain - 1d5 darpin complex"/>
    <property type="match status" value="1"/>
</dbReference>
<keyword evidence="6" id="KW-0206">Cytoskeleton</keyword>
<gene>
    <name evidence="12" type="ORF">SKAU_G00145210</name>
</gene>
<evidence type="ECO:0000256" key="1">
    <source>
        <dbReference type="ARBA" id="ARBA00004114"/>
    </source>
</evidence>
<dbReference type="EMBL" id="JAINUF010000004">
    <property type="protein sequence ID" value="KAJ8365690.1"/>
    <property type="molecule type" value="Genomic_DNA"/>
</dbReference>
<comment type="subcellular location">
    <subcellularLocation>
        <location evidence="3">Cleavage furrow</location>
    </subcellularLocation>
    <subcellularLocation>
        <location evidence="1">Cytoplasm</location>
        <location evidence="1">Cytoskeleton</location>
        <location evidence="1">Microtubule organizing center</location>
        <location evidence="1">Centrosome</location>
        <location evidence="1">Centriole</location>
    </subcellularLocation>
    <subcellularLocation>
        <location evidence="2">Midbody</location>
        <location evidence="2">Midbody ring</location>
    </subcellularLocation>
</comment>
<dbReference type="AlphaFoldDB" id="A0A9Q1J4T2"/>
<dbReference type="PANTHER" id="PTHR31838">
    <property type="entry name" value="CENTROSOMAL PROTEIN OF 55 KDA"/>
    <property type="match status" value="1"/>
</dbReference>
<evidence type="ECO:0000256" key="3">
    <source>
        <dbReference type="ARBA" id="ARBA00004626"/>
    </source>
</evidence>
<dbReference type="GO" id="GO:0051896">
    <property type="term" value="P:regulation of phosphatidylinositol 3-kinase/protein kinase B signal transduction"/>
    <property type="evidence" value="ECO:0007669"/>
    <property type="project" value="InterPro"/>
</dbReference>
<evidence type="ECO:0000256" key="7">
    <source>
        <dbReference type="ARBA" id="ARBA00055531"/>
    </source>
</evidence>
<feature type="coiled-coil region" evidence="9">
    <location>
        <begin position="425"/>
        <end position="459"/>
    </location>
</feature>
<dbReference type="OrthoDB" id="8441172at2759"/>
<feature type="region of interest" description="Disordered" evidence="10">
    <location>
        <begin position="337"/>
        <end position="361"/>
    </location>
</feature>
<feature type="region of interest" description="Disordered" evidence="10">
    <location>
        <begin position="1"/>
        <end position="29"/>
    </location>
</feature>
<feature type="coiled-coil region" evidence="9">
    <location>
        <begin position="147"/>
        <end position="195"/>
    </location>
</feature>
<keyword evidence="13" id="KW-1185">Reference proteome</keyword>
<comment type="function">
    <text evidence="7">Plays a role in mitotic exit and cytokinesis. Recruits PDCD6IP and TSG101 to midbody during cytokinesis. Required for successful completion of cytokinesis. Not required for microtubule nucleation. Plays a role in the development of the brain and kidney.</text>
</comment>
<proteinExistence type="predicted"/>
<sequence length="527" mass="60572">MAGVQVSHGPNRRITHSVGPHQDHTHIGYCRSRGSVGINGETNGNTPDMANKNAKETIINKFGLKLTGPKAEIELDKLRKENAFLKKTLAEMSNKKSKVPDSDESKLLERILSLETLRERNSQQLLAKDQEIVKLRQQLQAKGGEIVASLQSQLEQKAKEAERREKLMQSLSEETKNMKNKLVAISTRCQELENRCGKVEDPGIQSSSDDGQVAPDDVATVRDHLRDALEKNQQWLVYDQQREAYVKAVLARTHELEQQVNKANHALQQQHKEGNSEVSSDEKVLRMQEHYDKLLLKAKKDLESLREQLARGQAEVADFRRRYEGRAREVEEARAQLQAERLSNRRSTEEERKASGERSERLRAELENMDARLAEERKRSADLLLQVNHLQKSLLNQREGQNRVAALEQQVQMTAKDFEDDKLDRQSLQHQLHKVLKELRKAREQIAKLESTKQQKESRFSEPTSYNRLEIERLTIEDPCLTRMSPSKIPNLLDESFLECPQCRTQYPTSQHRELLAHIDYCLSGSH</sequence>
<dbReference type="Proteomes" id="UP001152622">
    <property type="component" value="Chromosome 4"/>
</dbReference>
<dbReference type="GO" id="GO:0032154">
    <property type="term" value="C:cleavage furrow"/>
    <property type="evidence" value="ECO:0007669"/>
    <property type="project" value="UniProtKB-SubCell"/>
</dbReference>
<dbReference type="InterPro" id="IPR022008">
    <property type="entry name" value="EABR"/>
</dbReference>
<evidence type="ECO:0000259" key="11">
    <source>
        <dbReference type="Pfam" id="PF12180"/>
    </source>
</evidence>
<dbReference type="GO" id="GO:0045184">
    <property type="term" value="P:establishment of protein localization"/>
    <property type="evidence" value="ECO:0007669"/>
    <property type="project" value="TreeGrafter"/>
</dbReference>
<organism evidence="12 13">
    <name type="scientific">Synaphobranchus kaupii</name>
    <name type="common">Kaup's arrowtooth eel</name>
    <dbReference type="NCBI Taxonomy" id="118154"/>
    <lineage>
        <taxon>Eukaryota</taxon>
        <taxon>Metazoa</taxon>
        <taxon>Chordata</taxon>
        <taxon>Craniata</taxon>
        <taxon>Vertebrata</taxon>
        <taxon>Euteleostomi</taxon>
        <taxon>Actinopterygii</taxon>
        <taxon>Neopterygii</taxon>
        <taxon>Teleostei</taxon>
        <taxon>Anguilliformes</taxon>
        <taxon>Synaphobranchidae</taxon>
        <taxon>Synaphobranchus</taxon>
    </lineage>
</organism>
<evidence type="ECO:0000256" key="10">
    <source>
        <dbReference type="SAM" id="MobiDB-lite"/>
    </source>
</evidence>
<dbReference type="InterPro" id="IPR038926">
    <property type="entry name" value="CEP55"/>
</dbReference>
<protein>
    <recommendedName>
        <fullName evidence="8">Centrosomal protein of 55 kDa</fullName>
    </recommendedName>
</protein>
<evidence type="ECO:0000256" key="9">
    <source>
        <dbReference type="SAM" id="Coils"/>
    </source>
</evidence>
<dbReference type="Pfam" id="PF12180">
    <property type="entry name" value="EABR"/>
    <property type="match status" value="1"/>
</dbReference>
<keyword evidence="4" id="KW-0963">Cytoplasm</keyword>
<reference evidence="12" key="1">
    <citation type="journal article" date="2023" name="Science">
        <title>Genome structures resolve the early diversification of teleost fishes.</title>
        <authorList>
            <person name="Parey E."/>
            <person name="Louis A."/>
            <person name="Montfort J."/>
            <person name="Bouchez O."/>
            <person name="Roques C."/>
            <person name="Iampietro C."/>
            <person name="Lluch J."/>
            <person name="Castinel A."/>
            <person name="Donnadieu C."/>
            <person name="Desvignes T."/>
            <person name="Floi Bucao C."/>
            <person name="Jouanno E."/>
            <person name="Wen M."/>
            <person name="Mejri S."/>
            <person name="Dirks R."/>
            <person name="Jansen H."/>
            <person name="Henkel C."/>
            <person name="Chen W.J."/>
            <person name="Zahm M."/>
            <person name="Cabau C."/>
            <person name="Klopp C."/>
            <person name="Thompson A.W."/>
            <person name="Robinson-Rechavi M."/>
            <person name="Braasch I."/>
            <person name="Lecointre G."/>
            <person name="Bobe J."/>
            <person name="Postlethwait J.H."/>
            <person name="Berthelot C."/>
            <person name="Roest Crollius H."/>
            <person name="Guiguen Y."/>
        </authorList>
    </citation>
    <scope>NUCLEOTIDE SEQUENCE</scope>
    <source>
        <strain evidence="12">WJC10195</strain>
    </source>
</reference>
<dbReference type="GO" id="GO:0005814">
    <property type="term" value="C:centriole"/>
    <property type="evidence" value="ECO:0007669"/>
    <property type="project" value="UniProtKB-SubCell"/>
</dbReference>
<accession>A0A9Q1J4T2</accession>
<evidence type="ECO:0000256" key="6">
    <source>
        <dbReference type="ARBA" id="ARBA00023212"/>
    </source>
</evidence>
<evidence type="ECO:0000256" key="4">
    <source>
        <dbReference type="ARBA" id="ARBA00022490"/>
    </source>
</evidence>
<feature type="domain" description="TSG101 and ALIX binding" evidence="11">
    <location>
        <begin position="224"/>
        <end position="255"/>
    </location>
</feature>
<comment type="caution">
    <text evidence="12">The sequence shown here is derived from an EMBL/GenBank/DDBJ whole genome shotgun (WGS) entry which is preliminary data.</text>
</comment>
<name>A0A9Q1J4T2_SYNKA</name>
<evidence type="ECO:0000256" key="8">
    <source>
        <dbReference type="ARBA" id="ARBA00069787"/>
    </source>
</evidence>
<evidence type="ECO:0000313" key="12">
    <source>
        <dbReference type="EMBL" id="KAJ8365690.1"/>
    </source>
</evidence>
<dbReference type="FunFam" id="1.20.5.1180:FF:000002">
    <property type="entry name" value="Centrosomal protein of 55 kDa"/>
    <property type="match status" value="1"/>
</dbReference>
<evidence type="ECO:0000256" key="2">
    <source>
        <dbReference type="ARBA" id="ARBA00004476"/>
    </source>
</evidence>
<keyword evidence="5 9" id="KW-0175">Coiled coil</keyword>
<feature type="compositionally biased region" description="Basic and acidic residues" evidence="10">
    <location>
        <begin position="342"/>
        <end position="361"/>
    </location>
</feature>
<dbReference type="GO" id="GO:0090543">
    <property type="term" value="C:Flemming body"/>
    <property type="evidence" value="ECO:0007669"/>
    <property type="project" value="UniProtKB-SubCell"/>
</dbReference>
<dbReference type="GO" id="GO:0000281">
    <property type="term" value="P:mitotic cytokinesis"/>
    <property type="evidence" value="ECO:0007669"/>
    <property type="project" value="InterPro"/>
</dbReference>
<evidence type="ECO:0000256" key="5">
    <source>
        <dbReference type="ARBA" id="ARBA00023054"/>
    </source>
</evidence>